<reference evidence="1 2" key="1">
    <citation type="submission" date="2020-12" db="EMBL/GenBank/DDBJ databases">
        <title>YIM B01967 draft genome.</title>
        <authorList>
            <person name="Yan X."/>
        </authorList>
    </citation>
    <scope>NUCLEOTIDE SEQUENCE [LARGE SCALE GENOMIC DNA]</scope>
    <source>
        <strain evidence="1 2">YIM B01967</strain>
    </source>
</reference>
<protein>
    <recommendedName>
        <fullName evidence="3">N-acetyltransferase domain-containing protein</fullName>
    </recommendedName>
</protein>
<evidence type="ECO:0008006" key="3">
    <source>
        <dbReference type="Google" id="ProtNLM"/>
    </source>
</evidence>
<dbReference type="Proteomes" id="UP000618943">
    <property type="component" value="Unassembled WGS sequence"/>
</dbReference>
<dbReference type="RefSeq" id="WP_200747720.1">
    <property type="nucleotide sequence ID" value="NZ_JAEOAH010000003.1"/>
</dbReference>
<comment type="caution">
    <text evidence="1">The sequence shown here is derived from an EMBL/GenBank/DDBJ whole genome shotgun (WGS) entry which is preliminary data.</text>
</comment>
<proteinExistence type="predicted"/>
<keyword evidence="2" id="KW-1185">Reference proteome</keyword>
<evidence type="ECO:0000313" key="1">
    <source>
        <dbReference type="EMBL" id="MBK3493665.1"/>
    </source>
</evidence>
<name>A0ABS1H2P6_9BACL</name>
<sequence>MTVQIQQPKDIPLLTVFLEMMNNQQEHHIGFCSLERHTIHSKLTYFFSDLTLEESFIVAYDEGEIIGALGFDIYSTLNKAKVCGPFVKYPDKYPQLVEEMWFALNRNVPASLQSFEFLVNTNNYSIRKFLLKLQAIEVKRMIMIKALKNFVSTFNRDHSTKIHSNVHPFHKSFCQLLQIDEEQWFQFAATLNEDQKLLFYINEIEDILGYVYVRVEAMYFLGEIHHYTFLDLPNEKRAQLIYESLQHIFSYPQFTQTEMYLDKAEQLDVFTDAGFQVGDEMIYYQYKKTT</sequence>
<accession>A0ABS1H2P6</accession>
<dbReference type="EMBL" id="JAEOAH010000003">
    <property type="protein sequence ID" value="MBK3493665.1"/>
    <property type="molecule type" value="Genomic_DNA"/>
</dbReference>
<gene>
    <name evidence="1" type="ORF">JFL43_02055</name>
</gene>
<evidence type="ECO:0000313" key="2">
    <source>
        <dbReference type="Proteomes" id="UP000618943"/>
    </source>
</evidence>
<organism evidence="1 2">
    <name type="scientific">Viridibacillus soli</name>
    <dbReference type="NCBI Taxonomy" id="2798301"/>
    <lineage>
        <taxon>Bacteria</taxon>
        <taxon>Bacillati</taxon>
        <taxon>Bacillota</taxon>
        <taxon>Bacilli</taxon>
        <taxon>Bacillales</taxon>
        <taxon>Caryophanaceae</taxon>
        <taxon>Viridibacillus</taxon>
    </lineage>
</organism>